<dbReference type="InterPro" id="IPR008756">
    <property type="entry name" value="Peptidase_M56"/>
</dbReference>
<feature type="domain" description="Peptidase M56" evidence="2">
    <location>
        <begin position="160"/>
        <end position="338"/>
    </location>
</feature>
<feature type="compositionally biased region" description="Low complexity" evidence="1">
    <location>
        <begin position="75"/>
        <end position="84"/>
    </location>
</feature>
<dbReference type="EMBL" id="CP042997">
    <property type="protein sequence ID" value="QEH31634.1"/>
    <property type="molecule type" value="Genomic_DNA"/>
</dbReference>
<feature type="compositionally biased region" description="Basic and acidic residues" evidence="1">
    <location>
        <begin position="449"/>
        <end position="463"/>
    </location>
</feature>
<dbReference type="PANTHER" id="PTHR34978:SF3">
    <property type="entry name" value="SLR0241 PROTEIN"/>
    <property type="match status" value="1"/>
</dbReference>
<protein>
    <submittedName>
        <fullName evidence="3">Regulatory protein BlaR1</fullName>
    </submittedName>
</protein>
<evidence type="ECO:0000259" key="2">
    <source>
        <dbReference type="Pfam" id="PF05569"/>
    </source>
</evidence>
<accession>A0A5B9VU86</accession>
<organism evidence="3 4">
    <name type="scientific">Aquisphaera giovannonii</name>
    <dbReference type="NCBI Taxonomy" id="406548"/>
    <lineage>
        <taxon>Bacteria</taxon>
        <taxon>Pseudomonadati</taxon>
        <taxon>Planctomycetota</taxon>
        <taxon>Planctomycetia</taxon>
        <taxon>Isosphaerales</taxon>
        <taxon>Isosphaeraceae</taxon>
        <taxon>Aquisphaera</taxon>
    </lineage>
</organism>
<keyword evidence="4" id="KW-1185">Reference proteome</keyword>
<feature type="compositionally biased region" description="Acidic residues" evidence="1">
    <location>
        <begin position="414"/>
        <end position="438"/>
    </location>
</feature>
<dbReference type="OrthoDB" id="219918at2"/>
<dbReference type="CDD" id="cd07341">
    <property type="entry name" value="M56_BlaR1_MecR1_like"/>
    <property type="match status" value="1"/>
</dbReference>
<dbReference type="Pfam" id="PF05569">
    <property type="entry name" value="Peptidase_M56"/>
    <property type="match status" value="1"/>
</dbReference>
<feature type="compositionally biased region" description="Acidic residues" evidence="1">
    <location>
        <begin position="464"/>
        <end position="475"/>
    </location>
</feature>
<dbReference type="AlphaFoldDB" id="A0A5B9VU86"/>
<evidence type="ECO:0000256" key="1">
    <source>
        <dbReference type="SAM" id="MobiDB-lite"/>
    </source>
</evidence>
<dbReference type="InterPro" id="IPR052173">
    <property type="entry name" value="Beta-lactam_resp_regulator"/>
</dbReference>
<gene>
    <name evidence="3" type="primary">blaR1_1</name>
    <name evidence="3" type="ORF">OJF2_00990</name>
</gene>
<feature type="compositionally biased region" description="Basic and acidic residues" evidence="1">
    <location>
        <begin position="580"/>
        <end position="691"/>
    </location>
</feature>
<evidence type="ECO:0000313" key="4">
    <source>
        <dbReference type="Proteomes" id="UP000324233"/>
    </source>
</evidence>
<proteinExistence type="predicted"/>
<dbReference type="RefSeq" id="WP_148590250.1">
    <property type="nucleotide sequence ID" value="NZ_CP042997.1"/>
</dbReference>
<dbReference type="PANTHER" id="PTHR34978">
    <property type="entry name" value="POSSIBLE SENSOR-TRANSDUCER PROTEIN BLAR"/>
    <property type="match status" value="1"/>
</dbReference>
<evidence type="ECO:0000313" key="3">
    <source>
        <dbReference type="EMBL" id="QEH31634.1"/>
    </source>
</evidence>
<feature type="region of interest" description="Disordered" evidence="1">
    <location>
        <begin position="407"/>
        <end position="495"/>
    </location>
</feature>
<feature type="compositionally biased region" description="Basic and acidic residues" evidence="1">
    <location>
        <begin position="480"/>
        <end position="495"/>
    </location>
</feature>
<feature type="region of interest" description="Disordered" evidence="1">
    <location>
        <begin position="572"/>
        <end position="691"/>
    </location>
</feature>
<reference evidence="3 4" key="1">
    <citation type="submission" date="2019-08" db="EMBL/GenBank/DDBJ databases">
        <title>Deep-cultivation of Planctomycetes and their phenomic and genomic characterization uncovers novel biology.</title>
        <authorList>
            <person name="Wiegand S."/>
            <person name="Jogler M."/>
            <person name="Boedeker C."/>
            <person name="Pinto D."/>
            <person name="Vollmers J."/>
            <person name="Rivas-Marin E."/>
            <person name="Kohn T."/>
            <person name="Peeters S.H."/>
            <person name="Heuer A."/>
            <person name="Rast P."/>
            <person name="Oberbeckmann S."/>
            <person name="Bunk B."/>
            <person name="Jeske O."/>
            <person name="Meyerdierks A."/>
            <person name="Storesund J.E."/>
            <person name="Kallscheuer N."/>
            <person name="Luecker S."/>
            <person name="Lage O.M."/>
            <person name="Pohl T."/>
            <person name="Merkel B.J."/>
            <person name="Hornburger P."/>
            <person name="Mueller R.-W."/>
            <person name="Bruemmer F."/>
            <person name="Labrenz M."/>
            <person name="Spormann A.M."/>
            <person name="Op den Camp H."/>
            <person name="Overmann J."/>
            <person name="Amann R."/>
            <person name="Jetten M.S.M."/>
            <person name="Mascher T."/>
            <person name="Medema M.H."/>
            <person name="Devos D.P."/>
            <person name="Kaster A.-K."/>
            <person name="Ovreas L."/>
            <person name="Rohde M."/>
            <person name="Galperin M.Y."/>
            <person name="Jogler C."/>
        </authorList>
    </citation>
    <scope>NUCLEOTIDE SEQUENCE [LARGE SCALE GENOMIC DNA]</scope>
    <source>
        <strain evidence="3 4">OJF2</strain>
    </source>
</reference>
<sequence>MLYWFAETTLVAGLLAAAAALAGRLRALDAPARHLLWVLVLVKLVTPPLVRSPWAVALPPALVGAGRPVASDATVAPAATASPPGRDAMGAPGATPAASARPVSLSTVDPPGRPIAREPAAAVLRELVVEEGLRAFRRGGAGPKAEAEAEPAAPAAWLPAAARWLMLGWAAGAAALAAVQGRRILAFRGRLREAVPAPGWLVEEAERVGESLRVRPPEVLAAAGLGTPLLWCLGRPKLLVPAHLIKSLDAGSWPGILAHELAHLRRGDHWVARLELAAGLLWWWNPLYWVARRRIDAEAELACDAWVVSALPRDRHAYAEVLLQICSEMSLQRPSLAPAPALGVAGSGRFLERRLLMVLNAHRDDPSACRITPLPLAAACLLGLLALPSWSLAKPVEPAAALAAQPPDAAAAAVEEDEPSDEDASIAFADDDDDDDDKDKEKHKPKAQARPEKHEKQEKHEAKEEDDDDKDDEAEAFAAEVEKTVEEALGPDFEKDMEAWGEKLGKEMEERFGDGSEFQKKMEAFGKEMEKKFGEGSEFQKKMEAFGKEMEKKFGEGSEFEKKMEAFGKKMEQKFGPGSEFEKKMKEKAEAAEQKARAKADDAHGKAKAAHDKLLAEKVAREKELAERAKQRADRDRERADREKEKADRERDRADAARHKAEADAKHKAEADAKHPADGRPNRERRIKDLESKVESLLKEIKSLKDED</sequence>
<feature type="region of interest" description="Disordered" evidence="1">
    <location>
        <begin position="75"/>
        <end position="114"/>
    </location>
</feature>
<name>A0A5B9VU86_9BACT</name>
<dbReference type="KEGG" id="agv:OJF2_00990"/>
<dbReference type="Proteomes" id="UP000324233">
    <property type="component" value="Chromosome"/>
</dbReference>